<dbReference type="OrthoDB" id="552049at2759"/>
<dbReference type="EMBL" id="VDEP01000104">
    <property type="protein sequence ID" value="KAA1131207.1"/>
    <property type="molecule type" value="Genomic_DNA"/>
</dbReference>
<gene>
    <name evidence="1" type="ORF">PGT21_028204</name>
    <name evidence="2" type="ORF">PGTUg99_023903</name>
</gene>
<comment type="caution">
    <text evidence="2">The sequence shown here is derived from an EMBL/GenBank/DDBJ whole genome shotgun (WGS) entry which is preliminary data.</text>
</comment>
<protein>
    <submittedName>
        <fullName evidence="2">Uncharacterized protein</fullName>
    </submittedName>
</protein>
<dbReference type="EMBL" id="VSWC01000131">
    <property type="protein sequence ID" value="KAA1081047.1"/>
    <property type="molecule type" value="Genomic_DNA"/>
</dbReference>
<organism evidence="2 4">
    <name type="scientific">Puccinia graminis f. sp. tritici</name>
    <dbReference type="NCBI Taxonomy" id="56615"/>
    <lineage>
        <taxon>Eukaryota</taxon>
        <taxon>Fungi</taxon>
        <taxon>Dikarya</taxon>
        <taxon>Basidiomycota</taxon>
        <taxon>Pucciniomycotina</taxon>
        <taxon>Pucciniomycetes</taxon>
        <taxon>Pucciniales</taxon>
        <taxon>Pucciniaceae</taxon>
        <taxon>Puccinia</taxon>
    </lineage>
</organism>
<evidence type="ECO:0000313" key="2">
    <source>
        <dbReference type="EMBL" id="KAA1131207.1"/>
    </source>
</evidence>
<dbReference type="Proteomes" id="UP000324748">
    <property type="component" value="Unassembled WGS sequence"/>
</dbReference>
<keyword evidence="3" id="KW-1185">Reference proteome</keyword>
<proteinExistence type="predicted"/>
<reference evidence="3 4" key="1">
    <citation type="submission" date="2019-05" db="EMBL/GenBank/DDBJ databases">
        <title>Emergence of the Ug99 lineage of the wheat stem rust pathogen through somatic hybridization.</title>
        <authorList>
            <person name="Li F."/>
            <person name="Upadhyaya N.M."/>
            <person name="Sperschneider J."/>
            <person name="Matny O."/>
            <person name="Nguyen-Phuc H."/>
            <person name="Mago R."/>
            <person name="Raley C."/>
            <person name="Miller M.E."/>
            <person name="Silverstein K.A.T."/>
            <person name="Henningsen E."/>
            <person name="Hirsch C.D."/>
            <person name="Visser B."/>
            <person name="Pretorius Z.A."/>
            <person name="Steffenson B.J."/>
            <person name="Schwessinger B."/>
            <person name="Dodds P.N."/>
            <person name="Figueroa M."/>
        </authorList>
    </citation>
    <scope>NUCLEOTIDE SEQUENCE [LARGE SCALE GENOMIC DNA]</scope>
    <source>
        <strain evidence="1">21-0</strain>
        <strain evidence="2 4">Ug99</strain>
    </source>
</reference>
<dbReference type="Proteomes" id="UP000325313">
    <property type="component" value="Unassembled WGS sequence"/>
</dbReference>
<accession>A0A5B0S037</accession>
<evidence type="ECO:0000313" key="4">
    <source>
        <dbReference type="Proteomes" id="UP000325313"/>
    </source>
</evidence>
<dbReference type="AlphaFoldDB" id="A0A5B0S037"/>
<name>A0A5B0S037_PUCGR</name>
<evidence type="ECO:0000313" key="1">
    <source>
        <dbReference type="EMBL" id="KAA1081047.1"/>
    </source>
</evidence>
<evidence type="ECO:0000313" key="3">
    <source>
        <dbReference type="Proteomes" id="UP000324748"/>
    </source>
</evidence>
<sequence length="68" mass="7574">MAVGNSIGKLSGYIVPRLMSLEEKVGHRSRKNNSDQLNQSNRAFRSHLFKGTAGEKMVITFPCGYLTM</sequence>